<dbReference type="InterPro" id="IPR046450">
    <property type="entry name" value="PA_dom_sf"/>
</dbReference>
<dbReference type="GO" id="GO:0004252">
    <property type="term" value="F:serine-type endopeptidase activity"/>
    <property type="evidence" value="ECO:0007669"/>
    <property type="project" value="UniProtKB-UniRule"/>
</dbReference>
<evidence type="ECO:0000256" key="2">
    <source>
        <dbReference type="ARBA" id="ARBA00022525"/>
    </source>
</evidence>
<dbReference type="GO" id="GO:0006508">
    <property type="term" value="P:proteolysis"/>
    <property type="evidence" value="ECO:0007669"/>
    <property type="project" value="UniProtKB-KW"/>
</dbReference>
<keyword evidence="14" id="KW-1185">Reference proteome</keyword>
<dbReference type="PANTHER" id="PTHR43399">
    <property type="entry name" value="SUBTILISIN-RELATED"/>
    <property type="match status" value="1"/>
</dbReference>
<dbReference type="Pfam" id="PF06280">
    <property type="entry name" value="fn3_5"/>
    <property type="match status" value="1"/>
</dbReference>
<dbReference type="Pfam" id="PF02225">
    <property type="entry name" value="PA"/>
    <property type="match status" value="1"/>
</dbReference>
<feature type="chain" id="PRO_5020214894" evidence="11">
    <location>
        <begin position="33"/>
        <end position="1467"/>
    </location>
</feature>
<sequence>MNRKRKKSFCSLLLVCLLVLSNLFAFSPVGSAANGLGKTPSQSPSVDILNNKGVQSITSNNEKHYDDYQEVRIVVEMNEDPGIAYAIQSGVKFNELPESQQVKITDDALSAQDAVKSAISNQSIDINYIHSFTTVTNGFSATVKYGDLKKIENLPGVKQVHIVNEYERPVAQPEMLFSKEMVKAQKTWDEYGYAGEGMVIGIIDTGIDPSHRDFVLSEGVKTKLSKEDVDGEDVPGVWFTDKVPYGYNYMDLNTEIRDLAPGASMHGMHVGGTAGANGDEENGGIKGVAPEAQILALKVFGNDPSLATTYGDIYVAAIDDALKLGVDVLNLSLGSTAGFVQPTAPEQVAVRRAQESGVIVSISAGNSAHLGNGYGLPLMTNPDIGVTGTPSVSYESFSVASSENTYIQMDAFNFKSGDETGLIPFLSSGSTHPITYKGEEFELVFAGLGRSPDRDPGLPDDFEGIDVEGKFVLIQRGAINFTHKTLNAQDRGAKGVIVFNNAAGYLNMASEPEIVIPHLFAAKSHGDMLRDLLADGQSVTVSFNGNETQAPNPEAGKLSSFTSWGLPSTLDFKPEITAPGGNILSTLENNSYGLMSGTSMAAPHVAGGAALILERVDTEFELTGAERSLMAKILMMNTAVPKTDIGSINTHPQVGGGMGWDNYFSPRRQGAGQMDLHAASSTPAYVINPVDGEAKVALRQINDNVTFQLNVVNFSDDVVNYDIKKRLQTDLAGWGEIGYFPDELEAVELIGTTFVAKINGEEVNSVEVPAGQTVTVSFEIDLSEAELSWPGGLAKEEFPNGYFAEGFVEFVDPTDSNPTLSVPFVGFNGQWGDVPIVDASRYTAETFYGYTGMLNQDLNFIGFDPFVGYEGADDRFAFSPKKTTVFPIISMLRNASEVQYNILAEDGRKLRTLRTQNNVRKHFFDRGNGAAYSILSNAAWDGRVNNKLVEDGVYYYEVKSKIDFPGANWQSHKFKLTVDTVAPTVSASYDAETNAVTMASEDTGSGLSHFVIFVDGQPLMTMNEEEEEEVLLISPAETEFTFGEALAEGTTITVVAYDYAGNGGFAELYYGTDNDAPVIIGESPEPFGIFDSKTVLFKGYVTNASPIAEVTVDGEPIEFTFNAELNRYEYSYEKTFENDGVYRVPVGAKDVVGNEMSFARTIFIDSTPGEITFTAPPANVTQEKLNLNVTIVDNFDELRFTVNGEEYFNSTMGLPYERRSLTKTIPVTLDLDLGDNTFVFELVDLAGHTTTKVIDVHRLAPAPVQPGPGPVIPIPAPQPPTTPEAPSVKTFGDISNHWAKAEIEFLATRSIINGKTETSFAPNADITRAEFAALVARVLELKKGEFQGTFSDVSSNAWYALEVEAAQEVGIVQGSAGKFNPNSKITREEMAVMIVRAYEFKAKQSVTVEGELEFTDKDNVASWATDAVHAANSLGIVNGKTSTTFAPKDLATRAEAATMLYRLIHKF</sequence>
<dbReference type="Gene3D" id="3.50.30.30">
    <property type="match status" value="1"/>
</dbReference>
<accession>A0A4Q0VT13</accession>
<evidence type="ECO:0000259" key="12">
    <source>
        <dbReference type="PROSITE" id="PS51272"/>
    </source>
</evidence>
<dbReference type="PROSITE" id="PS00138">
    <property type="entry name" value="SUBTILASE_SER"/>
    <property type="match status" value="1"/>
</dbReference>
<evidence type="ECO:0000256" key="11">
    <source>
        <dbReference type="SAM" id="SignalP"/>
    </source>
</evidence>
<evidence type="ECO:0000256" key="7">
    <source>
        <dbReference type="ARBA" id="ARBA00022825"/>
    </source>
</evidence>
<feature type="domain" description="SLH" evidence="12">
    <location>
        <begin position="1286"/>
        <end position="1345"/>
    </location>
</feature>
<dbReference type="PROSITE" id="PS00136">
    <property type="entry name" value="SUBTILASE_ASP"/>
    <property type="match status" value="1"/>
</dbReference>
<dbReference type="GO" id="GO:0016020">
    <property type="term" value="C:membrane"/>
    <property type="evidence" value="ECO:0007669"/>
    <property type="project" value="InterPro"/>
</dbReference>
<evidence type="ECO:0000256" key="10">
    <source>
        <dbReference type="RuleBase" id="RU003355"/>
    </source>
</evidence>
<feature type="signal peptide" evidence="11">
    <location>
        <begin position="1"/>
        <end position="32"/>
    </location>
</feature>
<dbReference type="Gene3D" id="3.40.50.200">
    <property type="entry name" value="Peptidase S8/S53 domain"/>
    <property type="match status" value="1"/>
</dbReference>
<evidence type="ECO:0000313" key="13">
    <source>
        <dbReference type="EMBL" id="RXJ01686.1"/>
    </source>
</evidence>
<dbReference type="InterPro" id="IPR034216">
    <property type="entry name" value="C5a_Peptidase"/>
</dbReference>
<keyword evidence="3 9" id="KW-0645">Protease</keyword>
<evidence type="ECO:0000256" key="9">
    <source>
        <dbReference type="PROSITE-ProRule" id="PRU01240"/>
    </source>
</evidence>
<proteinExistence type="inferred from homology"/>
<dbReference type="InterPro" id="IPR036852">
    <property type="entry name" value="Peptidase_S8/S53_dom_sf"/>
</dbReference>
<comment type="similarity">
    <text evidence="1 9 10">Belongs to the peptidase S8 family.</text>
</comment>
<feature type="active site" description="Charge relay system" evidence="8 9">
    <location>
        <position position="204"/>
    </location>
</feature>
<dbReference type="CDD" id="cd02133">
    <property type="entry name" value="PA_C5a_like"/>
    <property type="match status" value="1"/>
</dbReference>
<dbReference type="PROSITE" id="PS00137">
    <property type="entry name" value="SUBTILASE_HIS"/>
    <property type="match status" value="1"/>
</dbReference>
<dbReference type="OrthoDB" id="9798386at2"/>
<evidence type="ECO:0000256" key="3">
    <source>
        <dbReference type="ARBA" id="ARBA00022670"/>
    </source>
</evidence>
<feature type="domain" description="SLH" evidence="12">
    <location>
        <begin position="1346"/>
        <end position="1408"/>
    </location>
</feature>
<dbReference type="SUPFAM" id="SSF52025">
    <property type="entry name" value="PA domain"/>
    <property type="match status" value="1"/>
</dbReference>
<dbReference type="Pfam" id="PF00082">
    <property type="entry name" value="Peptidase_S8"/>
    <property type="match status" value="1"/>
</dbReference>
<dbReference type="PANTHER" id="PTHR43399:SF4">
    <property type="entry name" value="CELL WALL-ASSOCIATED PROTEASE"/>
    <property type="match status" value="1"/>
</dbReference>
<dbReference type="InterPro" id="IPR051048">
    <property type="entry name" value="Peptidase_S8/S53_subtilisin"/>
</dbReference>
<dbReference type="InterPro" id="IPR015500">
    <property type="entry name" value="Peptidase_S8_subtilisin-rel"/>
</dbReference>
<dbReference type="InterPro" id="IPR001119">
    <property type="entry name" value="SLH_dom"/>
</dbReference>
<dbReference type="Pfam" id="PF00395">
    <property type="entry name" value="SLH"/>
    <property type="match status" value="3"/>
</dbReference>
<dbReference type="EMBL" id="QOUX01000032">
    <property type="protein sequence ID" value="RXJ01686.1"/>
    <property type="molecule type" value="Genomic_DNA"/>
</dbReference>
<protein>
    <submittedName>
        <fullName evidence="13">Lactocepin</fullName>
    </submittedName>
</protein>
<dbReference type="InterPro" id="IPR000209">
    <property type="entry name" value="Peptidase_S8/S53_dom"/>
</dbReference>
<dbReference type="InterPro" id="IPR023827">
    <property type="entry name" value="Peptidase_S8_Asp-AS"/>
</dbReference>
<evidence type="ECO:0000256" key="8">
    <source>
        <dbReference type="PIRSR" id="PIRSR615500-1"/>
    </source>
</evidence>
<feature type="active site" description="Charge relay system" evidence="8 9">
    <location>
        <position position="599"/>
    </location>
</feature>
<comment type="caution">
    <text evidence="13">The sequence shown here is derived from an EMBL/GenBank/DDBJ whole genome shotgun (WGS) entry which is preliminary data.</text>
</comment>
<dbReference type="CDD" id="cd07475">
    <property type="entry name" value="Peptidases_S8_C5a_Peptidase"/>
    <property type="match status" value="1"/>
</dbReference>
<organism evidence="13 14">
    <name type="scientific">Anaerobacillus alkaliphilus</name>
    <dbReference type="NCBI Taxonomy" id="1548597"/>
    <lineage>
        <taxon>Bacteria</taxon>
        <taxon>Bacillati</taxon>
        <taxon>Bacillota</taxon>
        <taxon>Bacilli</taxon>
        <taxon>Bacillales</taxon>
        <taxon>Bacillaceae</taxon>
        <taxon>Anaerobacillus</taxon>
    </lineage>
</organism>
<dbReference type="PRINTS" id="PR00723">
    <property type="entry name" value="SUBTILISIN"/>
</dbReference>
<dbReference type="PROSITE" id="PS51272">
    <property type="entry name" value="SLH"/>
    <property type="match status" value="3"/>
</dbReference>
<keyword evidence="4 11" id="KW-0732">Signal</keyword>
<dbReference type="SUPFAM" id="SSF52743">
    <property type="entry name" value="Subtilisin-like"/>
    <property type="match status" value="1"/>
</dbReference>
<reference evidence="13 14" key="1">
    <citation type="journal article" date="2019" name="Int. J. Syst. Evol. Microbiol.">
        <title>Anaerobacillus alkaliphilus sp. nov., a novel alkaliphilic and moderately halophilic bacterium.</title>
        <authorList>
            <person name="Borsodi A.K."/>
            <person name="Aszalos J.M."/>
            <person name="Bihari P."/>
            <person name="Nagy I."/>
            <person name="Schumann P."/>
            <person name="Sproer C."/>
            <person name="Kovacs A.L."/>
            <person name="Boka K."/>
            <person name="Dobosy P."/>
            <person name="Ovari M."/>
            <person name="Szili-Kovacs T."/>
            <person name="Toth E."/>
        </authorList>
    </citation>
    <scope>NUCLEOTIDE SEQUENCE [LARGE SCALE GENOMIC DNA]</scope>
    <source>
        <strain evidence="13 14">B16-10</strain>
    </source>
</reference>
<keyword evidence="2" id="KW-0964">Secreted</keyword>
<dbReference type="InterPro" id="IPR023828">
    <property type="entry name" value="Peptidase_S8_Ser-AS"/>
</dbReference>
<gene>
    <name evidence="13" type="ORF">DS745_09410</name>
</gene>
<dbReference type="Gene3D" id="2.60.40.1710">
    <property type="entry name" value="Subtilisin-like superfamily"/>
    <property type="match status" value="1"/>
</dbReference>
<name>A0A4Q0VT13_9BACI</name>
<evidence type="ECO:0000313" key="14">
    <source>
        <dbReference type="Proteomes" id="UP000290649"/>
    </source>
</evidence>
<dbReference type="RefSeq" id="WP_129077987.1">
    <property type="nucleotide sequence ID" value="NZ_QOUX01000032.1"/>
</dbReference>
<dbReference type="Proteomes" id="UP000290649">
    <property type="component" value="Unassembled WGS sequence"/>
</dbReference>
<dbReference type="InterPro" id="IPR003137">
    <property type="entry name" value="PA_domain"/>
</dbReference>
<keyword evidence="5" id="KW-0677">Repeat</keyword>
<evidence type="ECO:0000256" key="6">
    <source>
        <dbReference type="ARBA" id="ARBA00022801"/>
    </source>
</evidence>
<keyword evidence="7 9" id="KW-0720">Serine protease</keyword>
<keyword evidence="6 9" id="KW-0378">Hydrolase</keyword>
<dbReference type="Gene3D" id="2.60.40.4070">
    <property type="match status" value="1"/>
</dbReference>
<dbReference type="InterPro" id="IPR022398">
    <property type="entry name" value="Peptidase_S8_His-AS"/>
</dbReference>
<evidence type="ECO:0000256" key="5">
    <source>
        <dbReference type="ARBA" id="ARBA00022737"/>
    </source>
</evidence>
<dbReference type="PROSITE" id="PS51892">
    <property type="entry name" value="SUBTILASE"/>
    <property type="match status" value="1"/>
</dbReference>
<feature type="active site" description="Charge relay system" evidence="8 9">
    <location>
        <position position="266"/>
    </location>
</feature>
<dbReference type="InterPro" id="IPR010435">
    <property type="entry name" value="C5a/SBT2-like_Fn3"/>
</dbReference>
<evidence type="ECO:0000256" key="4">
    <source>
        <dbReference type="ARBA" id="ARBA00022729"/>
    </source>
</evidence>
<feature type="domain" description="SLH" evidence="12">
    <location>
        <begin position="1411"/>
        <end position="1467"/>
    </location>
</feature>
<evidence type="ECO:0000256" key="1">
    <source>
        <dbReference type="ARBA" id="ARBA00011073"/>
    </source>
</evidence>